<accession>A0ABQ7W944</accession>
<evidence type="ECO:0000256" key="2">
    <source>
        <dbReference type="ARBA" id="ARBA00023002"/>
    </source>
</evidence>
<keyword evidence="5" id="KW-1185">Reference proteome</keyword>
<dbReference type="PANTHER" id="PTHR43070:SF3">
    <property type="entry name" value="HOMOSERINE DEHYDROGENASE"/>
    <property type="match status" value="1"/>
</dbReference>
<evidence type="ECO:0000259" key="3">
    <source>
        <dbReference type="Pfam" id="PF00742"/>
    </source>
</evidence>
<protein>
    <recommendedName>
        <fullName evidence="3">Homoserine dehydrogenase catalytic domain-containing protein</fullName>
    </recommendedName>
</protein>
<dbReference type="Proteomes" id="UP000826656">
    <property type="component" value="Unassembled WGS sequence"/>
</dbReference>
<reference evidence="4 5" key="1">
    <citation type="journal article" date="2021" name="bioRxiv">
        <title>Chromosome-scale and haplotype-resolved genome assembly of a tetraploid potato cultivar.</title>
        <authorList>
            <person name="Sun H."/>
            <person name="Jiao W.-B."/>
            <person name="Krause K."/>
            <person name="Campoy J.A."/>
            <person name="Goel M."/>
            <person name="Folz-Donahue K."/>
            <person name="Kukat C."/>
            <person name="Huettel B."/>
            <person name="Schneeberger K."/>
        </authorList>
    </citation>
    <scope>NUCLEOTIDE SEQUENCE [LARGE SCALE GENOMIC DNA]</scope>
    <source>
        <strain evidence="4">SolTubOtavaFocal</strain>
        <tissue evidence="4">Leaves</tissue>
    </source>
</reference>
<evidence type="ECO:0000313" key="5">
    <source>
        <dbReference type="Proteomes" id="UP000826656"/>
    </source>
</evidence>
<evidence type="ECO:0000256" key="1">
    <source>
        <dbReference type="ARBA" id="ARBA00022857"/>
    </source>
</evidence>
<sequence length="63" mass="6776">MPRLTPYFVFTLYASSGVAPQNFVQLSRCYKKQPLVIQGAGAGNATTAASVLADILDIQDLFP</sequence>
<keyword evidence="1" id="KW-0521">NADP</keyword>
<dbReference type="PANTHER" id="PTHR43070">
    <property type="match status" value="1"/>
</dbReference>
<dbReference type="EMBL" id="JAIVGD010000003">
    <property type="protein sequence ID" value="KAH0777266.1"/>
    <property type="molecule type" value="Genomic_DNA"/>
</dbReference>
<name>A0ABQ7W944_SOLTU</name>
<evidence type="ECO:0000313" key="4">
    <source>
        <dbReference type="EMBL" id="KAH0777266.1"/>
    </source>
</evidence>
<organism evidence="4 5">
    <name type="scientific">Solanum tuberosum</name>
    <name type="common">Potato</name>
    <dbReference type="NCBI Taxonomy" id="4113"/>
    <lineage>
        <taxon>Eukaryota</taxon>
        <taxon>Viridiplantae</taxon>
        <taxon>Streptophyta</taxon>
        <taxon>Embryophyta</taxon>
        <taxon>Tracheophyta</taxon>
        <taxon>Spermatophyta</taxon>
        <taxon>Magnoliopsida</taxon>
        <taxon>eudicotyledons</taxon>
        <taxon>Gunneridae</taxon>
        <taxon>Pentapetalae</taxon>
        <taxon>asterids</taxon>
        <taxon>lamiids</taxon>
        <taxon>Solanales</taxon>
        <taxon>Solanaceae</taxon>
        <taxon>Solanoideae</taxon>
        <taxon>Solaneae</taxon>
        <taxon>Solanum</taxon>
    </lineage>
</organism>
<proteinExistence type="predicted"/>
<dbReference type="InterPro" id="IPR001342">
    <property type="entry name" value="HDH_cat"/>
</dbReference>
<gene>
    <name evidence="4" type="ORF">KY290_008677</name>
</gene>
<keyword evidence="2" id="KW-0560">Oxidoreductase</keyword>
<dbReference type="InterPro" id="IPR011147">
    <property type="entry name" value="Bifunc_Aspkin/hSer_DH"/>
</dbReference>
<comment type="caution">
    <text evidence="4">The sequence shown here is derived from an EMBL/GenBank/DDBJ whole genome shotgun (WGS) entry which is preliminary data.</text>
</comment>
<dbReference type="Pfam" id="PF00742">
    <property type="entry name" value="Homoserine_dh"/>
    <property type="match status" value="1"/>
</dbReference>
<feature type="domain" description="Homoserine dehydrogenase catalytic" evidence="3">
    <location>
        <begin position="24"/>
        <end position="56"/>
    </location>
</feature>